<proteinExistence type="inferred from homology"/>
<feature type="compositionally biased region" description="Pro residues" evidence="5">
    <location>
        <begin position="1246"/>
        <end position="1354"/>
    </location>
</feature>
<accession>A0A8B8Z8I6</accession>
<keyword evidence="8" id="KW-1185">Reference proteome</keyword>
<feature type="region of interest" description="Disordered" evidence="5">
    <location>
        <begin position="938"/>
        <end position="972"/>
    </location>
</feature>
<dbReference type="InterPro" id="IPR015425">
    <property type="entry name" value="FH2_Formin"/>
</dbReference>
<keyword evidence="4" id="KW-0175">Coiled coil</keyword>
<dbReference type="PROSITE" id="PS51444">
    <property type="entry name" value="FH2"/>
    <property type="match status" value="1"/>
</dbReference>
<dbReference type="PANTHER" id="PTHR45733">
    <property type="entry name" value="FORMIN-J"/>
    <property type="match status" value="1"/>
</dbReference>
<keyword evidence="2" id="KW-0904">Protein phosphatase</keyword>
<reference evidence="9 10" key="2">
    <citation type="submission" date="2025-04" db="UniProtKB">
        <authorList>
            <consortium name="RefSeq"/>
        </authorList>
    </citation>
    <scope>IDENTIFICATION</scope>
    <source>
        <tissue evidence="9 10">Young leaves</tissue>
    </source>
</reference>
<feature type="region of interest" description="Disordered" evidence="5">
    <location>
        <begin position="753"/>
        <end position="772"/>
    </location>
</feature>
<feature type="region of interest" description="Disordered" evidence="5">
    <location>
        <begin position="879"/>
        <end position="924"/>
    </location>
</feature>
<keyword evidence="2" id="KW-0378">Hydrolase</keyword>
<dbReference type="Pfam" id="PF10409">
    <property type="entry name" value="PTEN_C2"/>
    <property type="match status" value="1"/>
</dbReference>
<sequence>MALFRRLFYRKPPDRLLEITDRVYVFDCCFSSETMEEDEYKDYMDKIVASLQGYYSDASFMVFNFREGERKSQISGILSLYDILVKDYPRQYEGCPLLPLEMIQEFLRLSDNWLTLERQQNVLLMHCERGGWPVLAFMLAGLLLYRKQYSGEQRTLEMVYKQAPKESLHVLCPFNPQPSHLRYLQYVSKSDSGSELPLQDVPFILDCLILRAVPNFDGEGGCRPIVRVYGQDPSTPADRNSKVLFSTSKTKKHVRHFRQEDNAPIKINLRCSVQGDVVLECNHTDEDLKDEEMMFRVMFNTVFIQSHILLLTLQDIDIAWDAQDQFSKDFKAEVLFSEFEAESDTDTEVVAEDEDAMEVASTEEFFEAEEIFSNPEWQDGHRDLDIQTALFTQTLSDVSPRSEVPHLDAEARRNLEFRNPEKDLNIINNQEITTMDDTSSMIHTLTERNMDTSYIKHDIKLVTKVTATLDKMIIETDCPALTIEEKSTLDNSKQDMEHIVNIAVEEMTASEISNFKHDTERHVTRITSDDMGCKLEIPMLADEGKSTSEIRVFKKDAENNFTEKKSILDEESPKFETPRVGNDIWCKLETTKERENAVTEKGGEPNIMYQRLEFDFQKQEYENFEPSMSEELLASSMKPPSSSFLSEQRIEQREYLGNNTEWIPPIQGSDATFVHVPPHPDLKFPSISQGHVAGRIENGPIPSSTSTVIAYASPTTQSSTTNMPSTSFLYNFSLFPCPPPPPLPPSLEIRETLQAPSHSPPPPPPPPFGTTMIASFFHPSRLALSSQMEAPHQSLFPIPPPLPPTYSTITTIASLSPPLPLQPPFVCAAPSPCQPHQPPPPPPLHPRASSKSLPPPPLPLPPVTFLKDSSLPFPLPMAKSAATSYSSPPPPSFVHSRSSIKVPPPPPPPIWNKSGVPSSPSVTYQGVISQNSPLSLPSPLFQHTIGGSITSPPPSPSRKNAVVTKDPPTPPPSPLFVTSSNISENVIIVSPVPPSPPSVLTEALFPPSSSKVCIETPPQPLHHLLHLGPPPPPLPPPFRGCRGAQPPSLPPPLEAHVGVPSPPLLSPPISKGSEGAPPSSLPSHLGAYGGATLLPPLPPPPPPPPSVHGGVTSAKLDPSRGLGGAPPPPPPLPSRAYGVPPPLPCSPFRGHVGASPPSLPLLSGAHGGVPPSAPPFSSREHIGAPLPPLPLAGKAHEVLPPPHPSFFGEHLGAPPPPPPPPAPAPKAYGGVPSSLRSVLPGEHVGAPPPPPPPPSKACGGPPPPPPPTPPGRRGGAPPPPPPPGAYGGALPPPPPPGGHGGAPPPPPPPRGHGGAPPPPPPPLGCTPAPSGPPRVPGAPPPPPSTPGAPPPPPGVLGSQAGIRGLSPNSLIGGRGHGLARSIGPGLPTSTRRSSLKPLHWVKVTRAMQGSLWAELQKHTDAHSTSEFDVQELESLFSAVVPKSKDSSKLGGRSKSAGSKLDKVHLIDLKRANNTEIMLTKIKMPLSDMMNAVLALDDSILDADQVENLIKFCPTKEEMELLKGYTGNKENLGKCELYFLELMKVPRVESKLRVFAFKIQFGSQISDIRKNLYTVDASCEEIRGSDKLKEIMKKILYLGNALNQGTARGSAIGFHLDSLLKLTDTRATNNKMTLMHYLCKVLAEKSPDLLDFHDDLTSLEAASRIQLKFLAEEQQALVKGLEKVELELTASESDGPVSEIFRKTLKEFTALAGAEVRSLTSLYNAVGKNADALALYFGEDPARCSFEQVITTLLNFVKMFRRAHEENCKQAELEKKKAQREAEMEKSKDILHGA</sequence>
<dbReference type="SUPFAM" id="SSF52799">
    <property type="entry name" value="(Phosphotyrosine protein) phosphatases II"/>
    <property type="match status" value="1"/>
</dbReference>
<gene>
    <name evidence="9 10" type="primary">LOC103700924</name>
</gene>
<feature type="region of interest" description="Disordered" evidence="5">
    <location>
        <begin position="830"/>
        <end position="861"/>
    </location>
</feature>
<feature type="region of interest" description="Disordered" evidence="5">
    <location>
        <begin position="1162"/>
        <end position="1393"/>
    </location>
</feature>
<dbReference type="InterPro" id="IPR029021">
    <property type="entry name" value="Prot-tyrosine_phosphatase-like"/>
</dbReference>
<reference evidence="8" key="1">
    <citation type="journal article" date="2019" name="Nat. Commun.">
        <title>Genome-wide association mapping of date palm fruit traits.</title>
        <authorList>
            <person name="Hazzouri K.M."/>
            <person name="Gros-Balthazard M."/>
            <person name="Flowers J.M."/>
            <person name="Copetti D."/>
            <person name="Lemansour A."/>
            <person name="Lebrun M."/>
            <person name="Masmoudi K."/>
            <person name="Ferrand S."/>
            <person name="Dhar M.I."/>
            <person name="Fresquez Z.A."/>
            <person name="Rosas U."/>
            <person name="Zhang J."/>
            <person name="Talag J."/>
            <person name="Lee S."/>
            <person name="Kudrna D."/>
            <person name="Powell R.F."/>
            <person name="Leitch I.J."/>
            <person name="Krueger R.R."/>
            <person name="Wing R.A."/>
            <person name="Amiri K.M.A."/>
            <person name="Purugganan M.D."/>
        </authorList>
    </citation>
    <scope>NUCLEOTIDE SEQUENCE [LARGE SCALE GENOMIC DNA]</scope>
    <source>
        <strain evidence="8">cv. Khalas</strain>
    </source>
</reference>
<dbReference type="InterPro" id="IPR051144">
    <property type="entry name" value="Formin_homology_domain"/>
</dbReference>
<dbReference type="Pfam" id="PF02181">
    <property type="entry name" value="FH2"/>
    <property type="match status" value="1"/>
</dbReference>
<dbReference type="GeneID" id="103700924"/>
<comment type="similarity">
    <text evidence="1">Belongs to the formin-like family. Class-II subfamily.</text>
</comment>
<protein>
    <recommendedName>
        <fullName evidence="3">Formin-like protein</fullName>
    </recommendedName>
</protein>
<dbReference type="SMART" id="SM01326">
    <property type="entry name" value="PTEN_C2"/>
    <property type="match status" value="1"/>
</dbReference>
<dbReference type="PROSITE" id="PS51182">
    <property type="entry name" value="C2_TENSIN"/>
    <property type="match status" value="1"/>
</dbReference>
<evidence type="ECO:0000256" key="5">
    <source>
        <dbReference type="SAM" id="MobiDB-lite"/>
    </source>
</evidence>
<organism evidence="8 10">
    <name type="scientific">Phoenix dactylifera</name>
    <name type="common">Date palm</name>
    <dbReference type="NCBI Taxonomy" id="42345"/>
    <lineage>
        <taxon>Eukaryota</taxon>
        <taxon>Viridiplantae</taxon>
        <taxon>Streptophyta</taxon>
        <taxon>Embryophyta</taxon>
        <taxon>Tracheophyta</taxon>
        <taxon>Spermatophyta</taxon>
        <taxon>Magnoliopsida</taxon>
        <taxon>Liliopsida</taxon>
        <taxon>Arecaceae</taxon>
        <taxon>Coryphoideae</taxon>
        <taxon>Phoeniceae</taxon>
        <taxon>Phoenix</taxon>
    </lineage>
</organism>
<dbReference type="SMART" id="SM00498">
    <property type="entry name" value="FH2"/>
    <property type="match status" value="1"/>
</dbReference>
<dbReference type="InterPro" id="IPR014020">
    <property type="entry name" value="Tensin_C2-dom"/>
</dbReference>
<dbReference type="SUPFAM" id="SSF101447">
    <property type="entry name" value="Formin homology 2 domain (FH2 domain)"/>
    <property type="match status" value="1"/>
</dbReference>
<feature type="compositionally biased region" description="Pro residues" evidence="5">
    <location>
        <begin position="1095"/>
        <end position="1106"/>
    </location>
</feature>
<dbReference type="PANTHER" id="PTHR45733:SF9">
    <property type="entry name" value="FORMIN-LIKE PROTEIN 12"/>
    <property type="match status" value="1"/>
</dbReference>
<name>A0A8B8Z8I6_PHODC</name>
<evidence type="ECO:0000256" key="1">
    <source>
        <dbReference type="ARBA" id="ARBA00006468"/>
    </source>
</evidence>
<feature type="compositionally biased region" description="Pro residues" evidence="5">
    <location>
        <begin position="758"/>
        <end position="768"/>
    </location>
</feature>
<evidence type="ECO:0000259" key="6">
    <source>
        <dbReference type="PROSITE" id="PS51182"/>
    </source>
</evidence>
<dbReference type="InterPro" id="IPR035892">
    <property type="entry name" value="C2_domain_sf"/>
</dbReference>
<evidence type="ECO:0000259" key="7">
    <source>
        <dbReference type="PROSITE" id="PS51444"/>
    </source>
</evidence>
<dbReference type="InterPro" id="IPR042201">
    <property type="entry name" value="FH2_Formin_sf"/>
</dbReference>
<evidence type="ECO:0000313" key="8">
    <source>
        <dbReference type="Proteomes" id="UP000228380"/>
    </source>
</evidence>
<dbReference type="RefSeq" id="XP_038970360.1">
    <property type="nucleotide sequence ID" value="XM_039114432.1"/>
</dbReference>
<evidence type="ECO:0000256" key="4">
    <source>
        <dbReference type="SAM" id="Coils"/>
    </source>
</evidence>
<feature type="compositionally biased region" description="Pro residues" evidence="5">
    <location>
        <begin position="1125"/>
        <end position="1138"/>
    </location>
</feature>
<dbReference type="Proteomes" id="UP000228380">
    <property type="component" value="Chromosome 16"/>
</dbReference>
<feature type="domain" description="FH2" evidence="7">
    <location>
        <begin position="1385"/>
        <end position="1785"/>
    </location>
</feature>
<feature type="region of interest" description="Disordered" evidence="5">
    <location>
        <begin position="1026"/>
        <end position="1138"/>
    </location>
</feature>
<dbReference type="Gene3D" id="2.60.40.1110">
    <property type="match status" value="1"/>
</dbReference>
<feature type="compositionally biased region" description="Pro residues" evidence="5">
    <location>
        <begin position="832"/>
        <end position="845"/>
    </location>
</feature>
<dbReference type="Gene3D" id="3.90.190.10">
    <property type="entry name" value="Protein tyrosine phosphatase superfamily"/>
    <property type="match status" value="1"/>
</dbReference>
<feature type="domain" description="C2 tensin-type" evidence="6">
    <location>
        <begin position="200"/>
        <end position="339"/>
    </location>
</feature>
<evidence type="ECO:0000256" key="2">
    <source>
        <dbReference type="ARBA" id="ARBA00022912"/>
    </source>
</evidence>
<feature type="compositionally biased region" description="Pro residues" evidence="5">
    <location>
        <begin position="1213"/>
        <end position="1224"/>
    </location>
</feature>
<dbReference type="GO" id="GO:0004721">
    <property type="term" value="F:phosphoprotein phosphatase activity"/>
    <property type="evidence" value="ECO:0007669"/>
    <property type="project" value="UniProtKB-KW"/>
</dbReference>
<feature type="compositionally biased region" description="Pro residues" evidence="5">
    <location>
        <begin position="1028"/>
        <end position="1038"/>
    </location>
</feature>
<evidence type="ECO:0000313" key="9">
    <source>
        <dbReference type="RefSeq" id="XP_038970360.1"/>
    </source>
</evidence>
<evidence type="ECO:0000313" key="10">
    <source>
        <dbReference type="RefSeq" id="XP_038970361.1"/>
    </source>
</evidence>
<feature type="coiled-coil region" evidence="4">
    <location>
        <begin position="1760"/>
        <end position="1789"/>
    </location>
</feature>
<feature type="compositionally biased region" description="Polar residues" evidence="5">
    <location>
        <begin position="915"/>
        <end position="924"/>
    </location>
</feature>
<feature type="compositionally biased region" description="Low complexity" evidence="5">
    <location>
        <begin position="938"/>
        <end position="950"/>
    </location>
</feature>
<dbReference type="RefSeq" id="XP_038970361.1">
    <property type="nucleotide sequence ID" value="XM_039114433.1"/>
</dbReference>
<dbReference type="Gene3D" id="1.20.58.2220">
    <property type="entry name" value="Formin, FH2 domain"/>
    <property type="match status" value="1"/>
</dbReference>
<evidence type="ECO:0000256" key="3">
    <source>
        <dbReference type="RuleBase" id="RU361260"/>
    </source>
</evidence>
<dbReference type="SUPFAM" id="SSF49562">
    <property type="entry name" value="C2 domain (Calcium/lipid-binding domain, CaLB)"/>
    <property type="match status" value="1"/>
</dbReference>